<dbReference type="InterPro" id="IPR024787">
    <property type="entry name" value="EcsC"/>
</dbReference>
<accession>A0A173RQ82</accession>
<proteinExistence type="predicted"/>
<dbReference type="Proteomes" id="UP000487649">
    <property type="component" value="Unassembled WGS sequence"/>
</dbReference>
<protein>
    <submittedName>
        <fullName evidence="1">EcsC family protein</fullName>
    </submittedName>
</protein>
<reference evidence="1 2" key="1">
    <citation type="journal article" date="2019" name="Nat. Med.">
        <title>A library of human gut bacterial isolates paired with longitudinal multiomics data enables mechanistic microbiome research.</title>
        <authorList>
            <person name="Poyet M."/>
            <person name="Groussin M."/>
            <person name="Gibbons S.M."/>
            <person name="Avila-Pacheco J."/>
            <person name="Jiang X."/>
            <person name="Kearney S.M."/>
            <person name="Perrotta A.R."/>
            <person name="Berdy B."/>
            <person name="Zhao S."/>
            <person name="Lieberman T.D."/>
            <person name="Swanson P.K."/>
            <person name="Smith M."/>
            <person name="Roesemann S."/>
            <person name="Alexander J.E."/>
            <person name="Rich S.A."/>
            <person name="Livny J."/>
            <person name="Vlamakis H."/>
            <person name="Clish C."/>
            <person name="Bullock K."/>
            <person name="Deik A."/>
            <person name="Scott J."/>
            <person name="Pierce K.A."/>
            <person name="Xavier R.J."/>
            <person name="Alm E.J."/>
        </authorList>
    </citation>
    <scope>NUCLEOTIDE SEQUENCE [LARGE SCALE GENOMIC DNA]</scope>
    <source>
        <strain evidence="1 2">BIOML-A198</strain>
    </source>
</reference>
<dbReference type="OrthoDB" id="1425703at2"/>
<sequence>MNNKITEDKMLQVLDTCYEKAIQGLPGFETAQELGDKYLEKYQDVEKAIDKFIAFQEAKCMTSGFITGLGGVLTLPVAIPANVASVLYVQIRMIAAIAHMRGYDVLDDQVKTFIYVALTGNSAGEILKQSGIQIGVKMGTSLVKKIPGKVLTKINQKVGFRLLTKMGKTGAINLIKLVPITGGIVGGGFDLISTATIAKTAKKIFV</sequence>
<organism evidence="1 2">
    <name type="scientific">Turicibacter sanguinis</name>
    <dbReference type="NCBI Taxonomy" id="154288"/>
    <lineage>
        <taxon>Bacteria</taxon>
        <taxon>Bacillati</taxon>
        <taxon>Bacillota</taxon>
        <taxon>Erysipelotrichia</taxon>
        <taxon>Erysipelotrichales</taxon>
        <taxon>Turicibacteraceae</taxon>
        <taxon>Turicibacter</taxon>
    </lineage>
</organism>
<dbReference type="GeneID" id="60059353"/>
<gene>
    <name evidence="1" type="ORF">GMA92_08270</name>
</gene>
<name>A0A173RQ82_9FIRM</name>
<dbReference type="EMBL" id="WMQE01000016">
    <property type="protein sequence ID" value="MTK21414.1"/>
    <property type="molecule type" value="Genomic_DNA"/>
</dbReference>
<evidence type="ECO:0000313" key="1">
    <source>
        <dbReference type="EMBL" id="MTK21414.1"/>
    </source>
</evidence>
<dbReference type="AlphaFoldDB" id="A0A173RQ82"/>
<evidence type="ECO:0000313" key="2">
    <source>
        <dbReference type="Proteomes" id="UP000487649"/>
    </source>
</evidence>
<comment type="caution">
    <text evidence="1">The sequence shown here is derived from an EMBL/GenBank/DDBJ whole genome shotgun (WGS) entry which is preliminary data.</text>
</comment>
<dbReference type="Pfam" id="PF12787">
    <property type="entry name" value="EcsC"/>
    <property type="match status" value="1"/>
</dbReference>
<dbReference type="RefSeq" id="WP_006785815.1">
    <property type="nucleotide sequence ID" value="NZ_CABJBH010000003.1"/>
</dbReference>